<accession>A0A3B1DSK3</accession>
<reference evidence="2" key="1">
    <citation type="submission" date="2018-10" db="EMBL/GenBank/DDBJ databases">
        <authorList>
            <person name="Aoki K."/>
        </authorList>
    </citation>
    <scope>NUCLEOTIDE SEQUENCE</scope>
</reference>
<dbReference type="EMBL" id="UOYO01000020">
    <property type="protein sequence ID" value="VAY87088.1"/>
    <property type="molecule type" value="Genomic_DNA"/>
</dbReference>
<name>A0A3B1DSK3_9ZZZZ</name>
<feature type="coiled-coil region" evidence="1">
    <location>
        <begin position="284"/>
        <end position="343"/>
    </location>
</feature>
<proteinExistence type="predicted"/>
<organism evidence="2">
    <name type="scientific">hydrothermal vent metagenome</name>
    <dbReference type="NCBI Taxonomy" id="652676"/>
    <lineage>
        <taxon>unclassified sequences</taxon>
        <taxon>metagenomes</taxon>
        <taxon>ecological metagenomes</taxon>
    </lineage>
</organism>
<dbReference type="AlphaFoldDB" id="A0A3B1DSK3"/>
<keyword evidence="1" id="KW-0175">Coiled coil</keyword>
<dbReference type="Gene3D" id="1.20.1600.10">
    <property type="entry name" value="Outer membrane efflux proteins (OEP)"/>
    <property type="match status" value="1"/>
</dbReference>
<dbReference type="SUPFAM" id="SSF56954">
    <property type="entry name" value="Outer membrane efflux proteins (OEP)"/>
    <property type="match status" value="1"/>
</dbReference>
<sequence length="391" mass="45035">MNFASSLCFVLLLNSSLFSSNILSDIQRDKLELSKQQIETNTDKLKSDIILPINYTYSYNNSDQIFNNTELGTIKKSTITINQPIFKSGGIYSSIKYVNNLKKTNQISSKIQKQALIKNAISIAYNIKKLNLQIKKQNFSLKNAILDLNNKKESVFQGVLDISFLNNAIIVKNNIQSGLLDLEFQKESLINSFSLLSSQNIENIRLPRFTHVTLNKFQNNNLLIQKNTLDINSKKYLKAIATSKYLPSVNLNYSKTFDHINDINYNSYGFKIIVPFDYGYFNGINLAKLDYIKAQNKLKILKKNEFVFFKTHNLKIKTIDAKIELTNENIKVYKELLKQTKELKNIGLKTIDDVQILENSTNSEMLNLQIYDIDQQIELLEIYVKISNNKM</sequence>
<dbReference type="GO" id="GO:0015562">
    <property type="term" value="F:efflux transmembrane transporter activity"/>
    <property type="evidence" value="ECO:0007669"/>
    <property type="project" value="InterPro"/>
</dbReference>
<evidence type="ECO:0000256" key="1">
    <source>
        <dbReference type="SAM" id="Coils"/>
    </source>
</evidence>
<evidence type="ECO:0000313" key="2">
    <source>
        <dbReference type="EMBL" id="VAY87088.1"/>
    </source>
</evidence>
<protein>
    <submittedName>
        <fullName evidence="2">Uncharacterized protein</fullName>
    </submittedName>
</protein>
<gene>
    <name evidence="2" type="ORF">MNB_ARC-1_667</name>
</gene>